<sequence>MKKIIFYALSLTFLVFGQTFAQSVAEQNLNEAKVVAEDIKVQVTNSRKAINLLVKQLTVLGNPNVTSFSNNMNAAYNNRDANANDVITYVNTASAASAIQFDATVVLTTADQIIDENDFVTFNLTNQMIAAVTSNNTTLALNLVAPLRSSLTRQFNKANKIITDVNAIISQIKTYNVCINIVDNNGNPSTYNAGFYAQNEATGEYFYTGNPSDQDYGYGNCFYNLAPGTYIFGSFQDYFCGTSSATVTLSDSLLNEDNTIEVTLVVWCE</sequence>
<feature type="signal peptide" evidence="1">
    <location>
        <begin position="1"/>
        <end position="21"/>
    </location>
</feature>
<dbReference type="RefSeq" id="WP_133534081.1">
    <property type="nucleotide sequence ID" value="NZ_SNXR01000019.1"/>
</dbReference>
<comment type="caution">
    <text evidence="2">The sequence shown here is derived from an EMBL/GenBank/DDBJ whole genome shotgun (WGS) entry which is preliminary data.</text>
</comment>
<dbReference type="EMBL" id="SNXR01000019">
    <property type="protein sequence ID" value="TDP57381.1"/>
    <property type="molecule type" value="Genomic_DNA"/>
</dbReference>
<name>A0A4R6Q567_9FLAO</name>
<feature type="chain" id="PRO_5020693310" evidence="1">
    <location>
        <begin position="22"/>
        <end position="269"/>
    </location>
</feature>
<evidence type="ECO:0000313" key="2">
    <source>
        <dbReference type="EMBL" id="TDP57381.1"/>
    </source>
</evidence>
<accession>A0A4R6Q567</accession>
<evidence type="ECO:0000256" key="1">
    <source>
        <dbReference type="SAM" id="SignalP"/>
    </source>
</evidence>
<keyword evidence="3" id="KW-1185">Reference proteome</keyword>
<dbReference type="AlphaFoldDB" id="A0A4R6Q567"/>
<dbReference type="OrthoDB" id="1271033at2"/>
<protein>
    <submittedName>
        <fullName evidence="2">Uncharacterized protein</fullName>
    </submittedName>
</protein>
<reference evidence="2 3" key="1">
    <citation type="submission" date="2019-03" db="EMBL/GenBank/DDBJ databases">
        <title>Genomic Encyclopedia of Archaeal and Bacterial Type Strains, Phase II (KMG-II): from individual species to whole genera.</title>
        <authorList>
            <person name="Goeker M."/>
        </authorList>
    </citation>
    <scope>NUCLEOTIDE SEQUENCE [LARGE SCALE GENOMIC DNA]</scope>
    <source>
        <strain evidence="2 3">DSM 25687</strain>
    </source>
</reference>
<keyword evidence="1" id="KW-0732">Signal</keyword>
<organism evidence="2 3">
    <name type="scientific">Flavobacterium dankookense</name>
    <dbReference type="NCBI Taxonomy" id="706186"/>
    <lineage>
        <taxon>Bacteria</taxon>
        <taxon>Pseudomonadati</taxon>
        <taxon>Bacteroidota</taxon>
        <taxon>Flavobacteriia</taxon>
        <taxon>Flavobacteriales</taxon>
        <taxon>Flavobacteriaceae</taxon>
        <taxon>Flavobacterium</taxon>
    </lineage>
</organism>
<evidence type="ECO:0000313" key="3">
    <source>
        <dbReference type="Proteomes" id="UP000295260"/>
    </source>
</evidence>
<gene>
    <name evidence="2" type="ORF">BC748_2901</name>
</gene>
<dbReference type="Proteomes" id="UP000295260">
    <property type="component" value="Unassembled WGS sequence"/>
</dbReference>
<proteinExistence type="predicted"/>